<keyword evidence="3" id="KW-1185">Reference proteome</keyword>
<reference evidence="2 3" key="1">
    <citation type="submission" date="2018-05" db="EMBL/GenBank/DDBJ databases">
        <title>Animal gut microbial communities from fecal samples from Wisconsin, USA.</title>
        <authorList>
            <person name="Neumann A."/>
        </authorList>
    </citation>
    <scope>NUCLEOTIDE SEQUENCE [LARGE SCALE GENOMIC DNA]</scope>
    <source>
        <strain evidence="2 3">UWS4</strain>
    </source>
</reference>
<dbReference type="Proteomes" id="UP000245523">
    <property type="component" value="Unassembled WGS sequence"/>
</dbReference>
<accession>A0ABX5LLC1</accession>
<evidence type="ECO:0000313" key="2">
    <source>
        <dbReference type="EMBL" id="PWL03232.1"/>
    </source>
</evidence>
<protein>
    <recommendedName>
        <fullName evidence="4">Phage head morphogenesis domain-containing protein</fullName>
    </recommendedName>
</protein>
<organism evidence="2 3">
    <name type="scientific">Hallerella porci</name>
    <dbReference type="NCBI Taxonomy" id="1945871"/>
    <lineage>
        <taxon>Bacteria</taxon>
        <taxon>Pseudomonadati</taxon>
        <taxon>Fibrobacterota</taxon>
        <taxon>Fibrobacteria</taxon>
        <taxon>Fibrobacterales</taxon>
        <taxon>Fibrobacteraceae</taxon>
        <taxon>Hallerella</taxon>
    </lineage>
</organism>
<evidence type="ECO:0008006" key="4">
    <source>
        <dbReference type="Google" id="ProtNLM"/>
    </source>
</evidence>
<dbReference type="RefSeq" id="WP_158256426.1">
    <property type="nucleotide sequence ID" value="NZ_JAXEIU010000061.1"/>
</dbReference>
<dbReference type="EMBL" id="QGHD01000008">
    <property type="protein sequence ID" value="PWL03232.1"/>
    <property type="molecule type" value="Genomic_DNA"/>
</dbReference>
<sequence>MYHGMPGTDFQCRCSMVMWDPEIDGKYEVKEAETQKQIENSGNGGKEPPKNKPTAQGGEDDANRKRINAKVERLKQSYTEPSKKRNRLDETLCAARILTTLNAAKQRQPNEDFVEINKQLYVARNRIVESEKSSNAREIFEKELKTAQALVNANNAVAMLSEAWNGNGNKRPDAYVNGISCDFKKVESLKKLGRNFRNGLKQADSVAIDFYNKEYRLIDVLKEFRLSIKRIDKNLNKTNLYLIFNGVYYCFALSEIK</sequence>
<name>A0ABX5LLC1_9BACT</name>
<evidence type="ECO:0000313" key="3">
    <source>
        <dbReference type="Proteomes" id="UP000245523"/>
    </source>
</evidence>
<feature type="region of interest" description="Disordered" evidence="1">
    <location>
        <begin position="28"/>
        <end position="65"/>
    </location>
</feature>
<evidence type="ECO:0000256" key="1">
    <source>
        <dbReference type="SAM" id="MobiDB-lite"/>
    </source>
</evidence>
<proteinExistence type="predicted"/>
<dbReference type="Gene3D" id="3.40.1350.120">
    <property type="match status" value="1"/>
</dbReference>
<comment type="caution">
    <text evidence="2">The sequence shown here is derived from an EMBL/GenBank/DDBJ whole genome shotgun (WGS) entry which is preliminary data.</text>
</comment>
<gene>
    <name evidence="2" type="ORF">B0H50_10875</name>
</gene>